<proteinExistence type="predicted"/>
<gene>
    <name evidence="1" type="ORF">QBC47DRAFT_385700</name>
</gene>
<sequence length="83" mass="9127">MGRIPSIWDEAIKLPLPRDIRLLPFSDAFILTLRSGLPPAAGLKANVELSYISNFIVHSSYRGGLSVFGEDQKQDLSDGVREA</sequence>
<reference evidence="1" key="1">
    <citation type="submission" date="2023-06" db="EMBL/GenBank/DDBJ databases">
        <title>Genome-scale phylogeny and comparative genomics of the fungal order Sordariales.</title>
        <authorList>
            <consortium name="Lawrence Berkeley National Laboratory"/>
            <person name="Hensen N."/>
            <person name="Bonometti L."/>
            <person name="Westerberg I."/>
            <person name="Brannstrom I.O."/>
            <person name="Guillou S."/>
            <person name="Cros-Aarteil S."/>
            <person name="Calhoun S."/>
            <person name="Haridas S."/>
            <person name="Kuo A."/>
            <person name="Mondo S."/>
            <person name="Pangilinan J."/>
            <person name="Riley R."/>
            <person name="Labutti K."/>
            <person name="Andreopoulos B."/>
            <person name="Lipzen A."/>
            <person name="Chen C."/>
            <person name="Yanf M."/>
            <person name="Daum C."/>
            <person name="Ng V."/>
            <person name="Clum A."/>
            <person name="Steindorff A."/>
            <person name="Ohm R."/>
            <person name="Martin F."/>
            <person name="Silar P."/>
            <person name="Natvig D."/>
            <person name="Lalanne C."/>
            <person name="Gautier V."/>
            <person name="Ament-Velasquez S.L."/>
            <person name="Kruys A."/>
            <person name="Hutchinson M.I."/>
            <person name="Powell A.J."/>
            <person name="Barry K."/>
            <person name="Miller A.N."/>
            <person name="Grigoriev I.V."/>
            <person name="Debuchy R."/>
            <person name="Gladieux P."/>
            <person name="Thoren M.H."/>
            <person name="Johannesson H."/>
        </authorList>
    </citation>
    <scope>NUCLEOTIDE SEQUENCE</scope>
    <source>
        <strain evidence="1">PSN4</strain>
    </source>
</reference>
<dbReference type="Proteomes" id="UP001239445">
    <property type="component" value="Unassembled WGS sequence"/>
</dbReference>
<accession>A0AAJ0FAF7</accession>
<organism evidence="1 2">
    <name type="scientific">Echria macrotheca</name>
    <dbReference type="NCBI Taxonomy" id="438768"/>
    <lineage>
        <taxon>Eukaryota</taxon>
        <taxon>Fungi</taxon>
        <taxon>Dikarya</taxon>
        <taxon>Ascomycota</taxon>
        <taxon>Pezizomycotina</taxon>
        <taxon>Sordariomycetes</taxon>
        <taxon>Sordariomycetidae</taxon>
        <taxon>Sordariales</taxon>
        <taxon>Schizotheciaceae</taxon>
        <taxon>Echria</taxon>
    </lineage>
</organism>
<evidence type="ECO:0000313" key="1">
    <source>
        <dbReference type="EMBL" id="KAK1754110.1"/>
    </source>
</evidence>
<dbReference type="EMBL" id="MU839836">
    <property type="protein sequence ID" value="KAK1754110.1"/>
    <property type="molecule type" value="Genomic_DNA"/>
</dbReference>
<name>A0AAJ0FAF7_9PEZI</name>
<keyword evidence="2" id="KW-1185">Reference proteome</keyword>
<protein>
    <submittedName>
        <fullName evidence="1">Uncharacterized protein</fullName>
    </submittedName>
</protein>
<comment type="caution">
    <text evidence="1">The sequence shown here is derived from an EMBL/GenBank/DDBJ whole genome shotgun (WGS) entry which is preliminary data.</text>
</comment>
<dbReference type="AlphaFoldDB" id="A0AAJ0FAF7"/>
<evidence type="ECO:0000313" key="2">
    <source>
        <dbReference type="Proteomes" id="UP001239445"/>
    </source>
</evidence>